<evidence type="ECO:0000313" key="2">
    <source>
        <dbReference type="Proteomes" id="UP000664940"/>
    </source>
</evidence>
<organism evidence="1 2">
    <name type="scientific">Phyllostomus discolor</name>
    <name type="common">pale spear-nosed bat</name>
    <dbReference type="NCBI Taxonomy" id="89673"/>
    <lineage>
        <taxon>Eukaryota</taxon>
        <taxon>Metazoa</taxon>
        <taxon>Chordata</taxon>
        <taxon>Craniata</taxon>
        <taxon>Vertebrata</taxon>
        <taxon>Euteleostomi</taxon>
        <taxon>Mammalia</taxon>
        <taxon>Eutheria</taxon>
        <taxon>Laurasiatheria</taxon>
        <taxon>Chiroptera</taxon>
        <taxon>Yangochiroptera</taxon>
        <taxon>Phyllostomidae</taxon>
        <taxon>Phyllostominae</taxon>
        <taxon>Phyllostomus</taxon>
    </lineage>
</organism>
<dbReference type="EMBL" id="JABVXQ010000001">
    <property type="protein sequence ID" value="KAF6130754.1"/>
    <property type="molecule type" value="Genomic_DNA"/>
</dbReference>
<reference evidence="1 2" key="1">
    <citation type="journal article" date="2020" name="Nature">
        <title>Six reference-quality genomes reveal evolution of bat adaptations.</title>
        <authorList>
            <person name="Jebb D."/>
            <person name="Huang Z."/>
            <person name="Pippel M."/>
            <person name="Hughes G.M."/>
            <person name="Lavrichenko K."/>
            <person name="Devanna P."/>
            <person name="Winkler S."/>
            <person name="Jermiin L.S."/>
            <person name="Skirmuntt E.C."/>
            <person name="Katzourakis A."/>
            <person name="Burkitt-Gray L."/>
            <person name="Ray D.A."/>
            <person name="Sullivan K.A.M."/>
            <person name="Roscito J.G."/>
            <person name="Kirilenko B.M."/>
            <person name="Davalos L.M."/>
            <person name="Corthals A.P."/>
            <person name="Power M.L."/>
            <person name="Jones G."/>
            <person name="Ransome R.D."/>
            <person name="Dechmann D.K.N."/>
            <person name="Locatelli A.G."/>
            <person name="Puechmaille S.J."/>
            <person name="Fedrigo O."/>
            <person name="Jarvis E.D."/>
            <person name="Hiller M."/>
            <person name="Vernes S.C."/>
            <person name="Myers E.W."/>
            <person name="Teeling E.C."/>
        </authorList>
    </citation>
    <scope>NUCLEOTIDE SEQUENCE [LARGE SCALE GENOMIC DNA]</scope>
    <source>
        <strain evidence="1">Bat1K_MPI-CBG_1</strain>
    </source>
</reference>
<comment type="caution">
    <text evidence="1">The sequence shown here is derived from an EMBL/GenBank/DDBJ whole genome shotgun (WGS) entry which is preliminary data.</text>
</comment>
<accession>A0A834BKS8</accession>
<name>A0A834BKS8_9CHIR</name>
<dbReference type="Proteomes" id="UP000664940">
    <property type="component" value="Unassembled WGS sequence"/>
</dbReference>
<protein>
    <submittedName>
        <fullName evidence="1">Uncharacterized protein</fullName>
    </submittedName>
</protein>
<proteinExistence type="predicted"/>
<gene>
    <name evidence="1" type="ORF">HJG60_007732</name>
</gene>
<dbReference type="AlphaFoldDB" id="A0A834BKS8"/>
<evidence type="ECO:0000313" key="1">
    <source>
        <dbReference type="EMBL" id="KAF6130754.1"/>
    </source>
</evidence>
<sequence length="217" mass="23701">MSDKPSARRGPHPPRTPPFEMLCWRLLKSERVSLLSRWKPLWPLTLRLCATDPLSFPSKFSVELAHSFTLSFIPWAHSRQGLVMAANPMPGPGNWVLAVAAAAGLQGTLRVLTFPAAASTGLHPSIDHPAPGCRALSGEAPPRTRPFPVSVPSREPQGFNRPPGGFELSCGQLRSLRGCAPKVRVVCWRPLVAKGGRTQWYLRLREAAPQPASLPSR</sequence>